<dbReference type="InterPro" id="IPR020568">
    <property type="entry name" value="Ribosomal_Su5_D2-typ_SF"/>
</dbReference>
<dbReference type="GO" id="GO:0030677">
    <property type="term" value="C:ribonuclease P complex"/>
    <property type="evidence" value="ECO:0007669"/>
    <property type="project" value="TreeGrafter"/>
</dbReference>
<dbReference type="GO" id="GO:0004526">
    <property type="term" value="F:ribonuclease P activity"/>
    <property type="evidence" value="ECO:0007669"/>
    <property type="project" value="UniProtKB-UniRule"/>
</dbReference>
<dbReference type="Gene3D" id="3.30.230.10">
    <property type="match status" value="1"/>
</dbReference>
<comment type="function">
    <text evidence="6">RNaseP catalyzes the removal of the 5'-leader sequence from pre-tRNA to produce the mature 5'-terminus. It can also cleave other RNA substrates such as 4.5S RNA. The protein component plays an auxiliary but essential role in vivo by binding to the 5'-leader sequence and broadening the substrate specificity of the ribozyme.</text>
</comment>
<keyword evidence="1 6" id="KW-0819">tRNA processing</keyword>
<reference evidence="8" key="1">
    <citation type="submission" date="2020-08" db="EMBL/GenBank/DDBJ databases">
        <title>Genome public.</title>
        <authorList>
            <person name="Liu C."/>
            <person name="Sun Q."/>
        </authorList>
    </citation>
    <scope>NUCLEOTIDE SEQUENCE</scope>
    <source>
        <strain evidence="8">BX8</strain>
    </source>
</reference>
<evidence type="ECO:0000313" key="8">
    <source>
        <dbReference type="EMBL" id="MBC5582320.1"/>
    </source>
</evidence>
<gene>
    <name evidence="6 8" type="primary">rnpA</name>
    <name evidence="8" type="ORF">H8S23_12475</name>
</gene>
<dbReference type="EC" id="3.1.26.5" evidence="6 7"/>
<keyword evidence="5 6" id="KW-0694">RNA-binding</keyword>
<accession>A0A923L1W1</accession>
<evidence type="ECO:0000256" key="5">
    <source>
        <dbReference type="ARBA" id="ARBA00022884"/>
    </source>
</evidence>
<dbReference type="GO" id="GO:0000049">
    <property type="term" value="F:tRNA binding"/>
    <property type="evidence" value="ECO:0007669"/>
    <property type="project" value="UniProtKB-UniRule"/>
</dbReference>
<comment type="similarity">
    <text evidence="6">Belongs to the RnpA family.</text>
</comment>
<keyword evidence="2 6" id="KW-0540">Nuclease</keyword>
<dbReference type="EMBL" id="JACONZ010000005">
    <property type="protein sequence ID" value="MBC5582320.1"/>
    <property type="molecule type" value="Genomic_DNA"/>
</dbReference>
<evidence type="ECO:0000256" key="4">
    <source>
        <dbReference type="ARBA" id="ARBA00022801"/>
    </source>
</evidence>
<keyword evidence="3 6" id="KW-0255">Endonuclease</keyword>
<keyword evidence="9" id="KW-1185">Reference proteome</keyword>
<name>A0A923L1W1_9FIRM</name>
<proteinExistence type="inferred from homology"/>
<evidence type="ECO:0000256" key="2">
    <source>
        <dbReference type="ARBA" id="ARBA00022722"/>
    </source>
</evidence>
<dbReference type="NCBIfam" id="TIGR00188">
    <property type="entry name" value="rnpA"/>
    <property type="match status" value="1"/>
</dbReference>
<dbReference type="AlphaFoldDB" id="A0A923L1W1"/>
<dbReference type="HAMAP" id="MF_00227">
    <property type="entry name" value="RNase_P"/>
    <property type="match status" value="1"/>
</dbReference>
<dbReference type="RefSeq" id="WP_186888684.1">
    <property type="nucleotide sequence ID" value="NZ_JACONZ010000005.1"/>
</dbReference>
<dbReference type="InterPro" id="IPR014721">
    <property type="entry name" value="Ribsml_uS5_D2-typ_fold_subgr"/>
</dbReference>
<dbReference type="PANTHER" id="PTHR33992">
    <property type="entry name" value="RIBONUCLEASE P PROTEIN COMPONENT"/>
    <property type="match status" value="1"/>
</dbReference>
<dbReference type="InterPro" id="IPR000100">
    <property type="entry name" value="RNase_P"/>
</dbReference>
<comment type="catalytic activity">
    <reaction evidence="6">
        <text>Endonucleolytic cleavage of RNA, removing 5'-extranucleotides from tRNA precursor.</text>
        <dbReference type="EC" id="3.1.26.5"/>
    </reaction>
</comment>
<dbReference type="GO" id="GO:0001682">
    <property type="term" value="P:tRNA 5'-leader removal"/>
    <property type="evidence" value="ECO:0007669"/>
    <property type="project" value="UniProtKB-UniRule"/>
</dbReference>
<evidence type="ECO:0000313" key="9">
    <source>
        <dbReference type="Proteomes" id="UP000659630"/>
    </source>
</evidence>
<evidence type="ECO:0000256" key="7">
    <source>
        <dbReference type="NCBIfam" id="TIGR00188"/>
    </source>
</evidence>
<evidence type="ECO:0000256" key="3">
    <source>
        <dbReference type="ARBA" id="ARBA00022759"/>
    </source>
</evidence>
<organism evidence="8 9">
    <name type="scientific">Anaerofilum hominis</name>
    <dbReference type="NCBI Taxonomy" id="2763016"/>
    <lineage>
        <taxon>Bacteria</taxon>
        <taxon>Bacillati</taxon>
        <taxon>Bacillota</taxon>
        <taxon>Clostridia</taxon>
        <taxon>Eubacteriales</taxon>
        <taxon>Oscillospiraceae</taxon>
        <taxon>Anaerofilum</taxon>
    </lineage>
</organism>
<comment type="caution">
    <text evidence="8">The sequence shown here is derived from an EMBL/GenBank/DDBJ whole genome shotgun (WGS) entry which is preliminary data.</text>
</comment>
<dbReference type="GO" id="GO:0042781">
    <property type="term" value="F:3'-tRNA processing endoribonuclease activity"/>
    <property type="evidence" value="ECO:0007669"/>
    <property type="project" value="TreeGrafter"/>
</dbReference>
<keyword evidence="4 6" id="KW-0378">Hydrolase</keyword>
<dbReference type="Proteomes" id="UP000659630">
    <property type="component" value="Unassembled WGS sequence"/>
</dbReference>
<sequence>MRYESIVRNTEFSRAYRRGKSYVSPFLVTYVLRRKRGGVRLGITTSKKIGGAVQRVRARRVIREAYYAMGLNEEQSVDLVFVARTATTRVKMQKVEKAMRAHLTAAGLLSR</sequence>
<comment type="subunit">
    <text evidence="6">Consists of a catalytic RNA component (M1 or rnpB) and a protein subunit.</text>
</comment>
<dbReference type="Pfam" id="PF00825">
    <property type="entry name" value="Ribonuclease_P"/>
    <property type="match status" value="1"/>
</dbReference>
<evidence type="ECO:0000256" key="1">
    <source>
        <dbReference type="ARBA" id="ARBA00022694"/>
    </source>
</evidence>
<evidence type="ECO:0000256" key="6">
    <source>
        <dbReference type="HAMAP-Rule" id="MF_00227"/>
    </source>
</evidence>
<dbReference type="SUPFAM" id="SSF54211">
    <property type="entry name" value="Ribosomal protein S5 domain 2-like"/>
    <property type="match status" value="1"/>
</dbReference>
<dbReference type="PANTHER" id="PTHR33992:SF1">
    <property type="entry name" value="RIBONUCLEASE P PROTEIN COMPONENT"/>
    <property type="match status" value="1"/>
</dbReference>
<protein>
    <recommendedName>
        <fullName evidence="6 7">Ribonuclease P protein component</fullName>
        <shortName evidence="6">RNase P protein</shortName>
        <shortName evidence="6">RNaseP protein</shortName>
        <ecNumber evidence="6 7">3.1.26.5</ecNumber>
    </recommendedName>
    <alternativeName>
        <fullName evidence="6">Protein C5</fullName>
    </alternativeName>
</protein>